<keyword evidence="2" id="KW-0560">Oxidoreductase</keyword>
<gene>
    <name evidence="4" type="ORF">GC098_06530</name>
</gene>
<evidence type="ECO:0000256" key="3">
    <source>
        <dbReference type="SAM" id="Phobius"/>
    </source>
</evidence>
<dbReference type="PRINTS" id="PR00081">
    <property type="entry name" value="GDHRDH"/>
</dbReference>
<dbReference type="EMBL" id="WHOA01000039">
    <property type="protein sequence ID" value="NOU71088.1"/>
    <property type="molecule type" value="Genomic_DNA"/>
</dbReference>
<evidence type="ECO:0000313" key="4">
    <source>
        <dbReference type="EMBL" id="NOU71088.1"/>
    </source>
</evidence>
<dbReference type="RefSeq" id="WP_171642164.1">
    <property type="nucleotide sequence ID" value="NZ_WHOA01000039.1"/>
</dbReference>
<proteinExistence type="inferred from homology"/>
<dbReference type="PANTHER" id="PTHR43639:SF1">
    <property type="entry name" value="SHORT-CHAIN DEHYDROGENASE_REDUCTASE FAMILY PROTEIN"/>
    <property type="match status" value="1"/>
</dbReference>
<organism evidence="4 5">
    <name type="scientific">Paenibacillus phytorum</name>
    <dbReference type="NCBI Taxonomy" id="2654977"/>
    <lineage>
        <taxon>Bacteria</taxon>
        <taxon>Bacillati</taxon>
        <taxon>Bacillota</taxon>
        <taxon>Bacilli</taxon>
        <taxon>Bacillales</taxon>
        <taxon>Paenibacillaceae</taxon>
        <taxon>Paenibacillus</taxon>
    </lineage>
</organism>
<keyword evidence="3" id="KW-0472">Membrane</keyword>
<dbReference type="Gene3D" id="3.40.50.720">
    <property type="entry name" value="NAD(P)-binding Rossmann-like Domain"/>
    <property type="match status" value="1"/>
</dbReference>
<reference evidence="4 5" key="1">
    <citation type="submission" date="2019-10" db="EMBL/GenBank/DDBJ databases">
        <title>Description of Paenibacillus terrestris sp. nov.</title>
        <authorList>
            <person name="Carlier A."/>
            <person name="Qi S."/>
        </authorList>
    </citation>
    <scope>NUCLEOTIDE SEQUENCE [LARGE SCALE GENOMIC DNA]</scope>
    <source>
        <strain evidence="4 5">LMG 31458</strain>
    </source>
</reference>
<evidence type="ECO:0000256" key="1">
    <source>
        <dbReference type="ARBA" id="ARBA00006484"/>
    </source>
</evidence>
<dbReference type="PANTHER" id="PTHR43639">
    <property type="entry name" value="OXIDOREDUCTASE, SHORT-CHAIN DEHYDROGENASE/REDUCTASE FAMILY (AFU_ORTHOLOGUE AFUA_5G02870)"/>
    <property type="match status" value="1"/>
</dbReference>
<accession>A0ABX1XRB4</accession>
<comment type="similarity">
    <text evidence="1">Belongs to the short-chain dehydrogenases/reductases (SDR) family.</text>
</comment>
<keyword evidence="3" id="KW-0812">Transmembrane</keyword>
<keyword evidence="3" id="KW-1133">Transmembrane helix</keyword>
<evidence type="ECO:0000256" key="2">
    <source>
        <dbReference type="ARBA" id="ARBA00023002"/>
    </source>
</evidence>
<dbReference type="InterPro" id="IPR002347">
    <property type="entry name" value="SDR_fam"/>
</dbReference>
<protein>
    <submittedName>
        <fullName evidence="4">SDR family oxidoreductase</fullName>
    </submittedName>
</protein>
<evidence type="ECO:0000313" key="5">
    <source>
        <dbReference type="Proteomes" id="UP000616779"/>
    </source>
</evidence>
<dbReference type="Proteomes" id="UP000616779">
    <property type="component" value="Unassembled WGS sequence"/>
</dbReference>
<dbReference type="InterPro" id="IPR036291">
    <property type="entry name" value="NAD(P)-bd_dom_sf"/>
</dbReference>
<comment type="caution">
    <text evidence="4">The sequence shown here is derived from an EMBL/GenBank/DDBJ whole genome shotgun (WGS) entry which is preliminary data.</text>
</comment>
<feature type="transmembrane region" description="Helical" evidence="3">
    <location>
        <begin position="222"/>
        <end position="242"/>
    </location>
</feature>
<name>A0ABX1XRB4_9BACL</name>
<sequence length="253" mass="27466">MNIDLRGQTALITGASGQLGRVMARTLALCGADIVIHYIQNESKAAELQAEIVGIGRRAVTVQADVTKADEVTAMKERALGLTGAVDIVVANAVVQYKWTSVLDQPMEDYISQFESCVIQSVLLAKAFLPDMVKRKKGRVIGINTECSMQNFPSQSAYVSGKRGMDGLYRVLAKEVGEHQVTVNQVAPGWTISDKDRENLTERQESYESNVPMKRRGTDQEIANVVAFLASDLASFITGAFIPVNGGNVMPTI</sequence>
<dbReference type="SUPFAM" id="SSF51735">
    <property type="entry name" value="NAD(P)-binding Rossmann-fold domains"/>
    <property type="match status" value="1"/>
</dbReference>
<dbReference type="Pfam" id="PF13561">
    <property type="entry name" value="adh_short_C2"/>
    <property type="match status" value="1"/>
</dbReference>
<keyword evidence="5" id="KW-1185">Reference proteome</keyword>